<dbReference type="InterPro" id="IPR058913">
    <property type="entry name" value="Integrase_dom_put"/>
</dbReference>
<evidence type="ECO:0000259" key="1">
    <source>
        <dbReference type="Pfam" id="PF24764"/>
    </source>
</evidence>
<comment type="caution">
    <text evidence="2">The sequence shown here is derived from an EMBL/GenBank/DDBJ whole genome shotgun (WGS) entry which is preliminary data.</text>
</comment>
<dbReference type="AlphaFoldDB" id="A0AAU9WEF8"/>
<organism evidence="2 3">
    <name type="scientific">Pocillopora meandrina</name>
    <dbReference type="NCBI Taxonomy" id="46732"/>
    <lineage>
        <taxon>Eukaryota</taxon>
        <taxon>Metazoa</taxon>
        <taxon>Cnidaria</taxon>
        <taxon>Anthozoa</taxon>
        <taxon>Hexacorallia</taxon>
        <taxon>Scleractinia</taxon>
        <taxon>Astrocoeniina</taxon>
        <taxon>Pocilloporidae</taxon>
        <taxon>Pocillopora</taxon>
    </lineage>
</organism>
<dbReference type="EMBL" id="CALNXJ010000010">
    <property type="protein sequence ID" value="CAH3107260.1"/>
    <property type="molecule type" value="Genomic_DNA"/>
</dbReference>
<dbReference type="Proteomes" id="UP001159428">
    <property type="component" value="Unassembled WGS sequence"/>
</dbReference>
<keyword evidence="3" id="KW-1185">Reference proteome</keyword>
<name>A0AAU9WEF8_9CNID</name>
<sequence>MFCTHCAAEVLSIAANFCYSCGKELNEKADETKSEMSDDSSAVPANDLITEMLNRGYRYDVIVHLLENNGYKMHLRTLKRRLIDLGLKRKGKTEMDESEIELLIRREIEGAGRLAGYRNIWHALRLRHHVHVPRSLVALLMKKIDPDGVQDRRVRRLTRRNYLSPGPNFCWHLIRYDKLKSYGFPIHDCICGYSRRILWLEVVKSNNDLRVPAKLYLDTVQSLKGCPKIVRSDCGTENVTLAAIQCSLRATHQDEYAAHIHRYGSSPANKRIEVKGHWNSHHIRPSMHDTVSGVPDVLFFLLEYSGATDCLIPVTQAQVNEMDQYCELPQHIEEYAEYFEYV</sequence>
<protein>
    <recommendedName>
        <fullName evidence="1">Integrase core domain-containing protein</fullName>
    </recommendedName>
</protein>
<dbReference type="PANTHER" id="PTHR46177:SF1">
    <property type="entry name" value="INTEGRASE CATALYTIC DOMAIN-CONTAINING PROTEIN"/>
    <property type="match status" value="1"/>
</dbReference>
<gene>
    <name evidence="2" type="ORF">PMEA_00001933</name>
</gene>
<dbReference type="Pfam" id="PF24764">
    <property type="entry name" value="rva_4"/>
    <property type="match status" value="1"/>
</dbReference>
<reference evidence="2 3" key="1">
    <citation type="submission" date="2022-05" db="EMBL/GenBank/DDBJ databases">
        <authorList>
            <consortium name="Genoscope - CEA"/>
            <person name="William W."/>
        </authorList>
    </citation>
    <scope>NUCLEOTIDE SEQUENCE [LARGE SCALE GENOMIC DNA]</scope>
</reference>
<feature type="domain" description="Integrase core" evidence="1">
    <location>
        <begin position="162"/>
        <end position="274"/>
    </location>
</feature>
<dbReference type="PANTHER" id="PTHR46177">
    <property type="entry name" value="INTEGRASE CATALYTIC DOMAIN-CONTAINING PROTEIN"/>
    <property type="match status" value="1"/>
</dbReference>
<evidence type="ECO:0000313" key="3">
    <source>
        <dbReference type="Proteomes" id="UP001159428"/>
    </source>
</evidence>
<proteinExistence type="predicted"/>
<evidence type="ECO:0000313" key="2">
    <source>
        <dbReference type="EMBL" id="CAH3107260.1"/>
    </source>
</evidence>
<accession>A0AAU9WEF8</accession>